<comment type="caution">
    <text evidence="4">The sequence shown here is derived from an EMBL/GenBank/DDBJ whole genome shotgun (WGS) entry which is preliminary data.</text>
</comment>
<dbReference type="PANTHER" id="PTHR45632">
    <property type="entry name" value="LD33804P"/>
    <property type="match status" value="1"/>
</dbReference>
<comment type="pathway">
    <text evidence="1">Protein modification; protein ubiquitination.</text>
</comment>
<dbReference type="PANTHER" id="PTHR45632:SF4">
    <property type="entry name" value="KELCH-LIKE PROTEIN 36"/>
    <property type="match status" value="1"/>
</dbReference>
<dbReference type="GO" id="GO:0016567">
    <property type="term" value="P:protein ubiquitination"/>
    <property type="evidence" value="ECO:0007669"/>
    <property type="project" value="UniProtKB-UniPathway"/>
</dbReference>
<sequence length="247" mass="27086">MVKQEAGRWKRSCRPSGATTAWRCWGGFIFTAGGSSSRDNGGDAACNLLYRYDPRHNQWTRGAPMNQRRVDFYLGAVGECLIAVGGRNDTGALSSVEVYCPAEDCWTYVAGLPRLLTAMLGPVHRGIVYISGGHDYQIGPYRREVLSYDPSRDSDVGDDHEDTTERFDILQVVLRPAHWPVDTGGAGAAAAPQRGGAGLGREDLWLGGKAGRIWCFRALSVQPRQGLMVQRADLPKRIAGHRLCVYC</sequence>
<dbReference type="Pfam" id="PF01344">
    <property type="entry name" value="Kelch_1"/>
    <property type="match status" value="2"/>
</dbReference>
<evidence type="ECO:0000256" key="3">
    <source>
        <dbReference type="ARBA" id="ARBA00022786"/>
    </source>
</evidence>
<proteinExistence type="predicted"/>
<organism evidence="4 5">
    <name type="scientific">Larimichthys crocea</name>
    <name type="common">Large yellow croaker</name>
    <name type="synonym">Pseudosciaena crocea</name>
    <dbReference type="NCBI Taxonomy" id="215358"/>
    <lineage>
        <taxon>Eukaryota</taxon>
        <taxon>Metazoa</taxon>
        <taxon>Chordata</taxon>
        <taxon>Craniata</taxon>
        <taxon>Vertebrata</taxon>
        <taxon>Euteleostomi</taxon>
        <taxon>Actinopterygii</taxon>
        <taxon>Neopterygii</taxon>
        <taxon>Teleostei</taxon>
        <taxon>Neoteleostei</taxon>
        <taxon>Acanthomorphata</taxon>
        <taxon>Eupercaria</taxon>
        <taxon>Sciaenidae</taxon>
        <taxon>Larimichthys</taxon>
    </lineage>
</organism>
<dbReference type="SMART" id="SM00612">
    <property type="entry name" value="Kelch"/>
    <property type="match status" value="2"/>
</dbReference>
<evidence type="ECO:0000313" key="5">
    <source>
        <dbReference type="Proteomes" id="UP000424527"/>
    </source>
</evidence>
<dbReference type="InterPro" id="IPR006652">
    <property type="entry name" value="Kelch_1"/>
</dbReference>
<accession>A0A6G0IWJ1</accession>
<dbReference type="SUPFAM" id="SSF117281">
    <property type="entry name" value="Kelch motif"/>
    <property type="match status" value="1"/>
</dbReference>
<evidence type="ECO:0000256" key="2">
    <source>
        <dbReference type="ARBA" id="ARBA00022441"/>
    </source>
</evidence>
<dbReference type="Proteomes" id="UP000424527">
    <property type="component" value="Unassembled WGS sequence"/>
</dbReference>
<gene>
    <name evidence="4" type="ORF">D5F01_LYC04636</name>
</gene>
<keyword evidence="5" id="KW-1185">Reference proteome</keyword>
<dbReference type="GO" id="GO:0097602">
    <property type="term" value="F:cullin family protein binding"/>
    <property type="evidence" value="ECO:0007669"/>
    <property type="project" value="TreeGrafter"/>
</dbReference>
<evidence type="ECO:0000313" key="4">
    <source>
        <dbReference type="EMBL" id="KAE8295895.1"/>
    </source>
</evidence>
<keyword evidence="3" id="KW-0833">Ubl conjugation pathway</keyword>
<reference evidence="4 5" key="1">
    <citation type="submission" date="2019-07" db="EMBL/GenBank/DDBJ databases">
        <title>Chromosome genome assembly for large yellow croaker.</title>
        <authorList>
            <person name="Xiao S."/>
        </authorList>
    </citation>
    <scope>NUCLEOTIDE SEQUENCE [LARGE SCALE GENOMIC DNA]</scope>
    <source>
        <strain evidence="4">JMULYC20181020</strain>
        <tissue evidence="4">Muscle</tissue>
    </source>
</reference>
<dbReference type="InterPro" id="IPR015915">
    <property type="entry name" value="Kelch-typ_b-propeller"/>
</dbReference>
<dbReference type="EMBL" id="REGW02000005">
    <property type="protein sequence ID" value="KAE8295895.1"/>
    <property type="molecule type" value="Genomic_DNA"/>
</dbReference>
<dbReference type="AlphaFoldDB" id="A0A6G0IWJ1"/>
<name>A0A6G0IWJ1_LARCR</name>
<dbReference type="UniPathway" id="UPA00143"/>
<dbReference type="Gene3D" id="2.120.10.80">
    <property type="entry name" value="Kelch-type beta propeller"/>
    <property type="match status" value="1"/>
</dbReference>
<protein>
    <submittedName>
        <fullName evidence="4">Kelch-like protein 36</fullName>
    </submittedName>
</protein>
<keyword evidence="2" id="KW-0880">Kelch repeat</keyword>
<evidence type="ECO:0000256" key="1">
    <source>
        <dbReference type="ARBA" id="ARBA00004906"/>
    </source>
</evidence>